<feature type="domain" description="Metallo-beta-lactamase" evidence="1">
    <location>
        <begin position="64"/>
        <end position="243"/>
    </location>
</feature>
<accession>A0ABU7LZ45</accession>
<dbReference type="InterPro" id="IPR001279">
    <property type="entry name" value="Metallo-B-lactamas"/>
</dbReference>
<reference evidence="2 3" key="1">
    <citation type="submission" date="2024-01" db="EMBL/GenBank/DDBJ databases">
        <title>Hyphobacterium bacterium isolated from marine sediment.</title>
        <authorList>
            <person name="Zhao S."/>
        </authorList>
    </citation>
    <scope>NUCLEOTIDE SEQUENCE [LARGE SCALE GENOMIC DNA]</scope>
    <source>
        <strain evidence="2 3">Y60-23</strain>
    </source>
</reference>
<proteinExistence type="predicted"/>
<evidence type="ECO:0000259" key="1">
    <source>
        <dbReference type="Pfam" id="PF12706"/>
    </source>
</evidence>
<dbReference type="Proteomes" id="UP001310692">
    <property type="component" value="Unassembled WGS sequence"/>
</dbReference>
<organism evidence="2 3">
    <name type="scientific">Hyphobacterium marinum</name>
    <dbReference type="NCBI Taxonomy" id="3116574"/>
    <lineage>
        <taxon>Bacteria</taxon>
        <taxon>Pseudomonadati</taxon>
        <taxon>Pseudomonadota</taxon>
        <taxon>Alphaproteobacteria</taxon>
        <taxon>Maricaulales</taxon>
        <taxon>Maricaulaceae</taxon>
        <taxon>Hyphobacterium</taxon>
    </lineage>
</organism>
<dbReference type="Pfam" id="PF12706">
    <property type="entry name" value="Lactamase_B_2"/>
    <property type="match status" value="1"/>
</dbReference>
<dbReference type="SUPFAM" id="SSF56281">
    <property type="entry name" value="Metallo-hydrolase/oxidoreductase"/>
    <property type="match status" value="1"/>
</dbReference>
<dbReference type="Gene3D" id="3.60.15.10">
    <property type="entry name" value="Ribonuclease Z/Hydroxyacylglutathione hydrolase-like"/>
    <property type="match status" value="1"/>
</dbReference>
<dbReference type="EMBL" id="JAZDRO010000003">
    <property type="protein sequence ID" value="MEE2566814.1"/>
    <property type="molecule type" value="Genomic_DNA"/>
</dbReference>
<gene>
    <name evidence="2" type="ORF">V0U35_08990</name>
</gene>
<evidence type="ECO:0000313" key="2">
    <source>
        <dbReference type="EMBL" id="MEE2566814.1"/>
    </source>
</evidence>
<dbReference type="RefSeq" id="WP_330196365.1">
    <property type="nucleotide sequence ID" value="NZ_JAZDRO010000003.1"/>
</dbReference>
<keyword evidence="3" id="KW-1185">Reference proteome</keyword>
<dbReference type="InterPro" id="IPR036866">
    <property type="entry name" value="RibonucZ/Hydroxyglut_hydro"/>
</dbReference>
<evidence type="ECO:0000313" key="3">
    <source>
        <dbReference type="Proteomes" id="UP001310692"/>
    </source>
</evidence>
<protein>
    <submittedName>
        <fullName evidence="2">MBL fold metallo-hydrolase</fullName>
    </submittedName>
</protein>
<name>A0ABU7LZ45_9PROT</name>
<comment type="caution">
    <text evidence="2">The sequence shown here is derived from an EMBL/GenBank/DDBJ whole genome shotgun (WGS) entry which is preliminary data.</text>
</comment>
<sequence>MISILASLLLATSPETCPIELVVLGTAQDGGSPQMGQHADPAWTDASERRLTVSLGLVNHDTRTRFLFEATPDIRTQFRDLDAIEAGDGEGPVLDGVFLTHAHIGHYTGLMFLGHESMGAQGVPVFALPRMAEFLRTNGPWSQLVTYGNIDLRETEADDGFGITDDVMVRTFTVPHRQEFSEVAGFRIDGPNRSAIFIPDIDSWEEWEAEGVDLDALIASVDLVFIDATFYANGEMPGRDMSGFPHPFVTHSMERFAHLPLIERAKIQFIHVNHTNPIRFTGSPESRAVEEAGYGIARRGDRHCL</sequence>